<keyword evidence="1" id="KW-0472">Membrane</keyword>
<organism evidence="2 3">
    <name type="scientific">Saccharopolyspora rosea</name>
    <dbReference type="NCBI Taxonomy" id="524884"/>
    <lineage>
        <taxon>Bacteria</taxon>
        <taxon>Bacillati</taxon>
        <taxon>Actinomycetota</taxon>
        <taxon>Actinomycetes</taxon>
        <taxon>Pseudonocardiales</taxon>
        <taxon>Pseudonocardiaceae</taxon>
        <taxon>Saccharopolyspora</taxon>
    </lineage>
</organism>
<dbReference type="RefSeq" id="WP_263252155.1">
    <property type="nucleotide sequence ID" value="NZ_BAABLT010000030.1"/>
</dbReference>
<feature type="transmembrane region" description="Helical" evidence="1">
    <location>
        <begin position="80"/>
        <end position="101"/>
    </location>
</feature>
<keyword evidence="1" id="KW-0812">Transmembrane</keyword>
<name>A0ABW3FYM2_9PSEU</name>
<feature type="transmembrane region" description="Helical" evidence="1">
    <location>
        <begin position="47"/>
        <end position="68"/>
    </location>
</feature>
<dbReference type="EMBL" id="JBHTIW010000027">
    <property type="protein sequence ID" value="MFD0922984.1"/>
    <property type="molecule type" value="Genomic_DNA"/>
</dbReference>
<evidence type="ECO:0000256" key="1">
    <source>
        <dbReference type="SAM" id="Phobius"/>
    </source>
</evidence>
<accession>A0ABW3FYM2</accession>
<dbReference type="InterPro" id="IPR021299">
    <property type="entry name" value="DUF2871"/>
</dbReference>
<sequence>MAEEPEATSGLDKLYWAALGYAVLGLLAGLYYREFTKALGFTGDTQLAVVHTHLLALGMLFFLVVLALDKAFSISGNRLFTLFFWFYNAGLLVTAATMFAHGTLTVLGRPSSAAISGIAGLGHVLLTVGLVHLFLALRRSLVGATAEREAAR</sequence>
<keyword evidence="1" id="KW-1133">Transmembrane helix</keyword>
<feature type="transmembrane region" description="Helical" evidence="1">
    <location>
        <begin position="14"/>
        <end position="32"/>
    </location>
</feature>
<protein>
    <submittedName>
        <fullName evidence="2">DUF2871 domain-containing protein</fullName>
    </submittedName>
</protein>
<dbReference type="Proteomes" id="UP001597018">
    <property type="component" value="Unassembled WGS sequence"/>
</dbReference>
<evidence type="ECO:0000313" key="2">
    <source>
        <dbReference type="EMBL" id="MFD0922984.1"/>
    </source>
</evidence>
<reference evidence="3" key="1">
    <citation type="journal article" date="2019" name="Int. J. Syst. Evol. Microbiol.">
        <title>The Global Catalogue of Microorganisms (GCM) 10K type strain sequencing project: providing services to taxonomists for standard genome sequencing and annotation.</title>
        <authorList>
            <consortium name="The Broad Institute Genomics Platform"/>
            <consortium name="The Broad Institute Genome Sequencing Center for Infectious Disease"/>
            <person name="Wu L."/>
            <person name="Ma J."/>
        </authorList>
    </citation>
    <scope>NUCLEOTIDE SEQUENCE [LARGE SCALE GENOMIC DNA]</scope>
    <source>
        <strain evidence="3">CCUG 56401</strain>
    </source>
</reference>
<feature type="transmembrane region" description="Helical" evidence="1">
    <location>
        <begin position="113"/>
        <end position="135"/>
    </location>
</feature>
<keyword evidence="3" id="KW-1185">Reference proteome</keyword>
<dbReference type="Pfam" id="PF11070">
    <property type="entry name" value="DUF2871"/>
    <property type="match status" value="1"/>
</dbReference>
<proteinExistence type="predicted"/>
<comment type="caution">
    <text evidence="2">The sequence shown here is derived from an EMBL/GenBank/DDBJ whole genome shotgun (WGS) entry which is preliminary data.</text>
</comment>
<gene>
    <name evidence="2" type="ORF">ACFQ16_24840</name>
</gene>
<evidence type="ECO:0000313" key="3">
    <source>
        <dbReference type="Proteomes" id="UP001597018"/>
    </source>
</evidence>